<evidence type="ECO:0000313" key="2">
    <source>
        <dbReference type="EMBL" id="MBW8638410.1"/>
    </source>
</evidence>
<gene>
    <name evidence="2" type="ORF">K1W69_14530</name>
</gene>
<dbReference type="RefSeq" id="WP_220229035.1">
    <property type="nucleotide sequence ID" value="NZ_JAICBX010000002.1"/>
</dbReference>
<feature type="signal peptide" evidence="1">
    <location>
        <begin position="1"/>
        <end position="23"/>
    </location>
</feature>
<name>A0AAE2ZPD8_9HYPH</name>
<organism evidence="2 3">
    <name type="scientific">Flavimaribacter sediminis</name>
    <dbReference type="NCBI Taxonomy" id="2865987"/>
    <lineage>
        <taxon>Bacteria</taxon>
        <taxon>Pseudomonadati</taxon>
        <taxon>Pseudomonadota</taxon>
        <taxon>Alphaproteobacteria</taxon>
        <taxon>Hyphomicrobiales</taxon>
        <taxon>Rhizobiaceae</taxon>
        <taxon>Flavimaribacter</taxon>
    </lineage>
</organism>
<dbReference type="AlphaFoldDB" id="A0AAE2ZPD8"/>
<keyword evidence="3" id="KW-1185">Reference proteome</keyword>
<sequence>MKRAIKVAVIACVAAVSITSAYAYKSHCEWNITSFNVEGGRNIAVSYFEHPHQPEAVKTYVKTLRDAGMTVITQKDLVRGVRIPPIADGKSLVIVFEEMPRDIVNSHFPSPDTDMHIVQIDKRATDSLVNSVKANYTSRELAAHPIKDEQVDVYVDAYLAHYRQLKKQ</sequence>
<protein>
    <submittedName>
        <fullName evidence="2">Uncharacterized protein</fullName>
    </submittedName>
</protein>
<reference evidence="2" key="1">
    <citation type="submission" date="2021-08" db="EMBL/GenBank/DDBJ databases">
        <title>Hoeflea bacterium WL0058 sp. nov., isolated from the sediment.</title>
        <authorList>
            <person name="Wang L."/>
            <person name="Zhang D."/>
        </authorList>
    </citation>
    <scope>NUCLEOTIDE SEQUENCE</scope>
    <source>
        <strain evidence="2">WL0058</strain>
    </source>
</reference>
<feature type="chain" id="PRO_5041960970" evidence="1">
    <location>
        <begin position="24"/>
        <end position="168"/>
    </location>
</feature>
<dbReference type="EMBL" id="JAICBX010000002">
    <property type="protein sequence ID" value="MBW8638410.1"/>
    <property type="molecule type" value="Genomic_DNA"/>
</dbReference>
<dbReference type="Proteomes" id="UP001196509">
    <property type="component" value="Unassembled WGS sequence"/>
</dbReference>
<evidence type="ECO:0000313" key="3">
    <source>
        <dbReference type="Proteomes" id="UP001196509"/>
    </source>
</evidence>
<proteinExistence type="predicted"/>
<evidence type="ECO:0000256" key="1">
    <source>
        <dbReference type="SAM" id="SignalP"/>
    </source>
</evidence>
<accession>A0AAE2ZPD8</accession>
<comment type="caution">
    <text evidence="2">The sequence shown here is derived from an EMBL/GenBank/DDBJ whole genome shotgun (WGS) entry which is preliminary data.</text>
</comment>
<keyword evidence="1" id="KW-0732">Signal</keyword>